<evidence type="ECO:0000256" key="7">
    <source>
        <dbReference type="HAMAP-Rule" id="MF_01057"/>
    </source>
</evidence>
<dbReference type="Proteomes" id="UP000238296">
    <property type="component" value="Unassembled WGS sequence"/>
</dbReference>
<dbReference type="PROSITE" id="PS51625">
    <property type="entry name" value="SAM_MT_TRMB"/>
    <property type="match status" value="1"/>
</dbReference>
<dbReference type="InterPro" id="IPR021139">
    <property type="entry name" value="NYN"/>
</dbReference>
<keyword evidence="3 7" id="KW-0489">Methyltransferase</keyword>
<evidence type="ECO:0000256" key="1">
    <source>
        <dbReference type="ARBA" id="ARBA00000142"/>
    </source>
</evidence>
<dbReference type="SUPFAM" id="SSF89796">
    <property type="entry name" value="CoA-transferase family III (CaiB/BaiF)"/>
    <property type="match status" value="1"/>
</dbReference>
<dbReference type="InterPro" id="IPR029063">
    <property type="entry name" value="SAM-dependent_MTases_sf"/>
</dbReference>
<feature type="binding site" evidence="7">
    <location>
        <position position="189"/>
    </location>
    <ligand>
        <name>substrate</name>
    </ligand>
</feature>
<sequence>MVDAGLLSCLRVLDLGDDASDPVTRLFADLGADVLKVEPPGGSPGRAHWPTLGRQATDTPELLDTESWFGRDAPLVLEIGCGTGASTVAMAQAEPDIDVLAVEVYRRGLAQLLSAIDREDVTNIRLIRGDAVDVLDHMLAPNSLVGVRVFFPDPWPKARHHKRRLLQPATIALIADRLRPGGVLHAATDHPGLRRADRRGRRRRTPVASGVPGHPGATDLGGPPDHQVRDEGSGGGQRRRGVALGEAVSVTEETAADAPDGGATETPSVAPAARRVLLVWDAPNLDMGLGSILGRRPTGVERPRFDALGRWLLARTAEVSARYPEITVEPEATVFTNIAPGTADVVRPWVEALRNVGFAVFAKPKVDEDSDVDADMLHHIALRRDEGLAALMVASADGQAFRLPLEEIAQAGTQVEVLGFREHASWALASDTLEFVDLEDIPGVFREPLPRIGLDSLPEQGAWLQPFRPLTSLLTSRV</sequence>
<dbReference type="AlphaFoldDB" id="A0A2S8BHF8"/>
<reference evidence="10 11" key="1">
    <citation type="journal article" date="2017" name="Int. J. Syst. Evol. Microbiol.">
        <title>Mycobacterium talmoniae sp. nov., a slowly growing mycobacterium isolated from human respiratory samples.</title>
        <authorList>
            <person name="Davidson R.M."/>
            <person name="DeGroote M.A."/>
            <person name="Marola J.L."/>
            <person name="Buss S."/>
            <person name="Jones V."/>
            <person name="McNeil M.R."/>
            <person name="Freifeld A.G."/>
            <person name="Elaine Epperson L."/>
            <person name="Hasan N.A."/>
            <person name="Jackson M."/>
            <person name="Iwen P.C."/>
            <person name="Salfinger M."/>
            <person name="Strong M."/>
        </authorList>
    </citation>
    <scope>NUCLEOTIDE SEQUENCE [LARGE SCALE GENOMIC DNA]</scope>
    <source>
        <strain evidence="10 11">ATCC BAA-2683</strain>
    </source>
</reference>
<organism evidence="10 11">
    <name type="scientific">Mycobacterium talmoniae</name>
    <dbReference type="NCBI Taxonomy" id="1858794"/>
    <lineage>
        <taxon>Bacteria</taxon>
        <taxon>Bacillati</taxon>
        <taxon>Actinomycetota</taxon>
        <taxon>Actinomycetes</taxon>
        <taxon>Mycobacteriales</taxon>
        <taxon>Mycobacteriaceae</taxon>
        <taxon>Mycobacterium</taxon>
    </lineage>
</organism>
<dbReference type="UniPathway" id="UPA00989"/>
<feature type="binding site" evidence="7">
    <location>
        <position position="153"/>
    </location>
    <ligand>
        <name>S-adenosyl-L-methionine</name>
        <dbReference type="ChEBI" id="CHEBI:59789"/>
    </ligand>
</feature>
<dbReference type="PANTHER" id="PTHR23417:SF14">
    <property type="entry name" value="PENTACOTRIPEPTIDE-REPEAT REGION OF PRORP DOMAIN-CONTAINING PROTEIN"/>
    <property type="match status" value="1"/>
</dbReference>
<evidence type="ECO:0000256" key="3">
    <source>
        <dbReference type="ARBA" id="ARBA00022603"/>
    </source>
</evidence>
<dbReference type="GO" id="GO:0043527">
    <property type="term" value="C:tRNA methyltransferase complex"/>
    <property type="evidence" value="ECO:0007669"/>
    <property type="project" value="TreeGrafter"/>
</dbReference>
<keyword evidence="6 7" id="KW-0819">tRNA processing</keyword>
<dbReference type="PANTHER" id="PTHR23417">
    <property type="entry name" value="3-DEOXY-D-MANNO-OCTULOSONIC-ACID TRANSFERASE/TRNA GUANINE-N 7 - -METHYLTRANSFERASE"/>
    <property type="match status" value="1"/>
</dbReference>
<feature type="region of interest" description="Disordered" evidence="8">
    <location>
        <begin position="184"/>
        <end position="242"/>
    </location>
</feature>
<dbReference type="InterPro" id="IPR023606">
    <property type="entry name" value="CoA-Trfase_III_dom_1_sf"/>
</dbReference>
<comment type="catalytic activity">
    <reaction evidence="1 7">
        <text>guanosine(46) in tRNA + S-adenosyl-L-methionine = N(7)-methylguanosine(46) in tRNA + S-adenosyl-L-homocysteine</text>
        <dbReference type="Rhea" id="RHEA:42708"/>
        <dbReference type="Rhea" id="RHEA-COMP:10188"/>
        <dbReference type="Rhea" id="RHEA-COMP:10189"/>
        <dbReference type="ChEBI" id="CHEBI:57856"/>
        <dbReference type="ChEBI" id="CHEBI:59789"/>
        <dbReference type="ChEBI" id="CHEBI:74269"/>
        <dbReference type="ChEBI" id="CHEBI:74480"/>
        <dbReference type="EC" id="2.1.1.33"/>
    </reaction>
</comment>
<dbReference type="Gene3D" id="3.40.50.1010">
    <property type="entry name" value="5'-nuclease"/>
    <property type="match status" value="1"/>
</dbReference>
<evidence type="ECO:0000256" key="2">
    <source>
        <dbReference type="ARBA" id="ARBA00003015"/>
    </source>
</evidence>
<feature type="binding site" evidence="7">
    <location>
        <position position="130"/>
    </location>
    <ligand>
        <name>S-adenosyl-L-methionine</name>
        <dbReference type="ChEBI" id="CHEBI:59789"/>
    </ligand>
</feature>
<dbReference type="Pfam" id="PF02390">
    <property type="entry name" value="Methyltransf_4"/>
    <property type="match status" value="1"/>
</dbReference>
<evidence type="ECO:0000256" key="8">
    <source>
        <dbReference type="SAM" id="MobiDB-lite"/>
    </source>
</evidence>
<evidence type="ECO:0000259" key="9">
    <source>
        <dbReference type="Pfam" id="PF01936"/>
    </source>
</evidence>
<feature type="compositionally biased region" description="Basic residues" evidence="8">
    <location>
        <begin position="196"/>
        <end position="205"/>
    </location>
</feature>
<dbReference type="Pfam" id="PF02515">
    <property type="entry name" value="CoA_transf_3"/>
    <property type="match status" value="1"/>
</dbReference>
<dbReference type="CDD" id="cd02440">
    <property type="entry name" value="AdoMet_MTases"/>
    <property type="match status" value="1"/>
</dbReference>
<evidence type="ECO:0000256" key="4">
    <source>
        <dbReference type="ARBA" id="ARBA00022679"/>
    </source>
</evidence>
<proteinExistence type="inferred from homology"/>
<keyword evidence="5 7" id="KW-0949">S-adenosyl-L-methionine</keyword>
<feature type="domain" description="NYN" evidence="9">
    <location>
        <begin position="276"/>
        <end position="438"/>
    </location>
</feature>
<dbReference type="SUPFAM" id="SSF53335">
    <property type="entry name" value="S-adenosyl-L-methionine-dependent methyltransferases"/>
    <property type="match status" value="1"/>
</dbReference>
<comment type="caution">
    <text evidence="10">The sequence shown here is derived from an EMBL/GenBank/DDBJ whole genome shotgun (WGS) entry which is preliminary data.</text>
</comment>
<dbReference type="InterPro" id="IPR003673">
    <property type="entry name" value="CoA-Trfase_fam_III"/>
</dbReference>
<name>A0A2S8BHF8_9MYCO</name>
<feature type="binding site" evidence="7">
    <location>
        <position position="103"/>
    </location>
    <ligand>
        <name>S-adenosyl-L-methionine</name>
        <dbReference type="ChEBI" id="CHEBI:59789"/>
    </ligand>
</feature>
<evidence type="ECO:0000313" key="11">
    <source>
        <dbReference type="Proteomes" id="UP000238296"/>
    </source>
</evidence>
<comment type="similarity">
    <text evidence="7">Belongs to the class I-like SAM-binding methyltransferase superfamily. TrmB family.</text>
</comment>
<dbReference type="GO" id="GO:0008176">
    <property type="term" value="F:tRNA (guanine(46)-N7)-methyltransferase activity"/>
    <property type="evidence" value="ECO:0007669"/>
    <property type="project" value="UniProtKB-UniRule"/>
</dbReference>
<evidence type="ECO:0000256" key="5">
    <source>
        <dbReference type="ARBA" id="ARBA00022691"/>
    </source>
</evidence>
<feature type="binding site" evidence="7">
    <location>
        <position position="78"/>
    </location>
    <ligand>
        <name>S-adenosyl-L-methionine</name>
        <dbReference type="ChEBI" id="CHEBI:59789"/>
    </ligand>
</feature>
<comment type="function">
    <text evidence="2 7">Catalyzes the formation of N(7)-methylguanine at position 46 (m7G46) in tRNA.</text>
</comment>
<dbReference type="InterPro" id="IPR003358">
    <property type="entry name" value="tRNA_(Gua-N-7)_MeTrfase_Trmb"/>
</dbReference>
<evidence type="ECO:0000313" key="10">
    <source>
        <dbReference type="EMBL" id="PQM46104.1"/>
    </source>
</evidence>
<dbReference type="HAMAP" id="MF_01057">
    <property type="entry name" value="tRNA_methyltr_TrmB"/>
    <property type="match status" value="1"/>
</dbReference>
<dbReference type="Pfam" id="PF01936">
    <property type="entry name" value="NYN"/>
    <property type="match status" value="1"/>
</dbReference>
<gene>
    <name evidence="7 10" type="primary">trmB</name>
    <name evidence="10" type="ORF">C1Y40_03725</name>
</gene>
<comment type="pathway">
    <text evidence="7">tRNA modification; N(7)-methylguanine-tRNA biosynthesis.</text>
</comment>
<dbReference type="EC" id="2.1.1.33" evidence="7"/>
<dbReference type="NCBIfam" id="TIGR00091">
    <property type="entry name" value="tRNA (guanosine(46)-N7)-methyltransferase TrmB"/>
    <property type="match status" value="1"/>
</dbReference>
<evidence type="ECO:0000256" key="6">
    <source>
        <dbReference type="ARBA" id="ARBA00022694"/>
    </source>
</evidence>
<protein>
    <recommendedName>
        <fullName evidence="7">tRNA (guanine-N(7)-)-methyltransferase</fullName>
        <ecNumber evidence="7">2.1.1.33</ecNumber>
    </recommendedName>
    <alternativeName>
        <fullName evidence="7">tRNA (guanine(46)-N(7))-methyltransferase</fullName>
    </alternativeName>
    <alternativeName>
        <fullName evidence="7">tRNA(m7G46)-methyltransferase</fullName>
    </alternativeName>
</protein>
<comment type="caution">
    <text evidence="7">Lacks conserved residue(s) required for the propagation of feature annotation.</text>
</comment>
<accession>A0A2S8BHF8</accession>
<dbReference type="Gene3D" id="3.40.50.150">
    <property type="entry name" value="Vaccinia Virus protein VP39"/>
    <property type="match status" value="1"/>
</dbReference>
<feature type="binding site" evidence="7">
    <location>
        <position position="157"/>
    </location>
    <ligand>
        <name>substrate</name>
    </ligand>
</feature>
<keyword evidence="4 7" id="KW-0808">Transferase</keyword>
<dbReference type="InterPro" id="IPR055361">
    <property type="entry name" value="tRNA_methyltr_TrmB_bact"/>
</dbReference>
<dbReference type="GO" id="GO:0004540">
    <property type="term" value="F:RNA nuclease activity"/>
    <property type="evidence" value="ECO:0007669"/>
    <property type="project" value="InterPro"/>
</dbReference>
<dbReference type="EMBL" id="PPEA01000544">
    <property type="protein sequence ID" value="PQM46104.1"/>
    <property type="molecule type" value="Genomic_DNA"/>
</dbReference>